<evidence type="ECO:0000259" key="1">
    <source>
        <dbReference type="Pfam" id="PF03732"/>
    </source>
</evidence>
<evidence type="ECO:0000313" key="3">
    <source>
        <dbReference type="EMBL" id="CAF3655502.1"/>
    </source>
</evidence>
<protein>
    <recommendedName>
        <fullName evidence="1">Retrotransposon gag domain-containing protein</fullName>
    </recommendedName>
</protein>
<name>A0A813XB67_9BILA</name>
<dbReference type="EMBL" id="CAJNOQ010001100">
    <property type="protein sequence ID" value="CAF0868059.1"/>
    <property type="molecule type" value="Genomic_DNA"/>
</dbReference>
<comment type="caution">
    <text evidence="2">The sequence shown here is derived from an EMBL/GenBank/DDBJ whole genome shotgun (WGS) entry which is preliminary data.</text>
</comment>
<dbReference type="PANTHER" id="PTHR33223:SF6">
    <property type="entry name" value="CCHC-TYPE DOMAIN-CONTAINING PROTEIN"/>
    <property type="match status" value="1"/>
</dbReference>
<feature type="domain" description="Retrotransposon gag" evidence="1">
    <location>
        <begin position="52"/>
        <end position="142"/>
    </location>
</feature>
<dbReference type="OrthoDB" id="8034633at2759"/>
<evidence type="ECO:0000313" key="2">
    <source>
        <dbReference type="EMBL" id="CAF0868059.1"/>
    </source>
</evidence>
<dbReference type="PANTHER" id="PTHR33223">
    <property type="entry name" value="CCHC-TYPE DOMAIN-CONTAINING PROTEIN"/>
    <property type="match status" value="1"/>
</dbReference>
<keyword evidence="4" id="KW-1185">Reference proteome</keyword>
<reference evidence="2" key="1">
    <citation type="submission" date="2021-02" db="EMBL/GenBank/DDBJ databases">
        <authorList>
            <person name="Nowell W R."/>
        </authorList>
    </citation>
    <scope>NUCLEOTIDE SEQUENCE</scope>
</reference>
<dbReference type="InterPro" id="IPR005162">
    <property type="entry name" value="Retrotrans_gag_dom"/>
</dbReference>
<dbReference type="EMBL" id="CAJOBC010001100">
    <property type="protein sequence ID" value="CAF3655502.1"/>
    <property type="molecule type" value="Genomic_DNA"/>
</dbReference>
<dbReference type="AlphaFoldDB" id="A0A813XB67"/>
<evidence type="ECO:0000313" key="4">
    <source>
        <dbReference type="Proteomes" id="UP000663829"/>
    </source>
</evidence>
<organism evidence="2 4">
    <name type="scientific">Didymodactylos carnosus</name>
    <dbReference type="NCBI Taxonomy" id="1234261"/>
    <lineage>
        <taxon>Eukaryota</taxon>
        <taxon>Metazoa</taxon>
        <taxon>Spiralia</taxon>
        <taxon>Gnathifera</taxon>
        <taxon>Rotifera</taxon>
        <taxon>Eurotatoria</taxon>
        <taxon>Bdelloidea</taxon>
        <taxon>Philodinida</taxon>
        <taxon>Philodinidae</taxon>
        <taxon>Didymodactylos</taxon>
    </lineage>
</organism>
<dbReference type="Proteomes" id="UP000663829">
    <property type="component" value="Unassembled WGS sequence"/>
</dbReference>
<accession>A0A813XB67</accession>
<sequence length="400" mass="46371">MTDQALMACYKESLINMKRFSGDGTRTIDQFFSNIERIGSIVNAQEYVLYCMATSKLDAEAARWYENNSTIITTWSTLKAAMTERFKPLESASKAFQKLIERKQQPDESVTNYYDSIVKLCSKYDPKMPTKMIVSCLENGIKTELKTQIKRQMKLISEDEWTPQIFLKVARNEDELQQDEQQKFQATQPYFIYNTDPTASVTSRPFSRQYLSQRVSQPSSPLPCHQQMPYQQKTSVQQRTPVSRTEYYQQTPPFSQNRDEVQNVLPHTNQKSRISANFSPLNIIGEVLLEIKIQAHRTYIKADVATNLVRGCGIDERLATGIPQVLVGMDRIRYLVGEREMRQLQTQYAINDCLSLTKLMFPVVYDWTPEQVENYETSLQSPLISPRTLWLRVLEHFQVT</sequence>
<dbReference type="Proteomes" id="UP000681722">
    <property type="component" value="Unassembled WGS sequence"/>
</dbReference>
<dbReference type="Pfam" id="PF03732">
    <property type="entry name" value="Retrotrans_gag"/>
    <property type="match status" value="1"/>
</dbReference>
<proteinExistence type="predicted"/>
<gene>
    <name evidence="2" type="ORF">GPM918_LOCUS6948</name>
    <name evidence="3" type="ORF">SRO942_LOCUS6948</name>
</gene>